<dbReference type="InterPro" id="IPR009003">
    <property type="entry name" value="Peptidase_S1_PA"/>
</dbReference>
<dbReference type="PROSITE" id="PS00134">
    <property type="entry name" value="TRYPSIN_HIS"/>
    <property type="match status" value="1"/>
</dbReference>
<evidence type="ECO:0000313" key="5">
    <source>
        <dbReference type="EMBL" id="CAD8391989.1"/>
    </source>
</evidence>
<dbReference type="PANTHER" id="PTHR24256">
    <property type="entry name" value="TRYPTASE-RELATED"/>
    <property type="match status" value="1"/>
</dbReference>
<feature type="signal peptide" evidence="3">
    <location>
        <begin position="1"/>
        <end position="23"/>
    </location>
</feature>
<dbReference type="AlphaFoldDB" id="A0A6T6KS45"/>
<dbReference type="SUPFAM" id="SSF50494">
    <property type="entry name" value="Trypsin-like serine proteases"/>
    <property type="match status" value="1"/>
</dbReference>
<organism evidence="5">
    <name type="scientific">Rhodosorus marinus</name>
    <dbReference type="NCBI Taxonomy" id="101924"/>
    <lineage>
        <taxon>Eukaryota</taxon>
        <taxon>Rhodophyta</taxon>
        <taxon>Stylonematophyceae</taxon>
        <taxon>Stylonematales</taxon>
        <taxon>Stylonemataceae</taxon>
        <taxon>Rhodosorus</taxon>
    </lineage>
</organism>
<dbReference type="InterPro" id="IPR001254">
    <property type="entry name" value="Trypsin_dom"/>
</dbReference>
<reference evidence="5" key="1">
    <citation type="submission" date="2021-01" db="EMBL/GenBank/DDBJ databases">
        <authorList>
            <person name="Corre E."/>
            <person name="Pelletier E."/>
            <person name="Niang G."/>
            <person name="Scheremetjew M."/>
            <person name="Finn R."/>
            <person name="Kale V."/>
            <person name="Holt S."/>
            <person name="Cochrane G."/>
            <person name="Meng A."/>
            <person name="Brown T."/>
            <person name="Cohen L."/>
        </authorList>
    </citation>
    <scope>NUCLEOTIDE SEQUENCE</scope>
    <source>
        <strain evidence="5">UTEX LB 2760</strain>
    </source>
</reference>
<evidence type="ECO:0000313" key="6">
    <source>
        <dbReference type="EMBL" id="CAD8391994.1"/>
    </source>
</evidence>
<proteinExistence type="predicted"/>
<evidence type="ECO:0000256" key="3">
    <source>
        <dbReference type="SAM" id="SignalP"/>
    </source>
</evidence>
<feature type="domain" description="Peptidase S1" evidence="4">
    <location>
        <begin position="56"/>
        <end position="270"/>
    </location>
</feature>
<dbReference type="PROSITE" id="PS50240">
    <property type="entry name" value="TRYPSIN_DOM"/>
    <property type="match status" value="1"/>
</dbReference>
<feature type="chain" id="PRO_5035584860" description="Peptidase S1 domain-containing protein" evidence="3">
    <location>
        <begin position="24"/>
        <end position="270"/>
    </location>
</feature>
<dbReference type="InterPro" id="IPR043504">
    <property type="entry name" value="Peptidase_S1_PA_chymotrypsin"/>
</dbReference>
<dbReference type="InterPro" id="IPR018114">
    <property type="entry name" value="TRYPSIN_HIS"/>
</dbReference>
<dbReference type="InterPro" id="IPR051487">
    <property type="entry name" value="Ser/Thr_Proteases_Immune/Dev"/>
</dbReference>
<evidence type="ECO:0000256" key="1">
    <source>
        <dbReference type="ARBA" id="ARBA00023157"/>
    </source>
</evidence>
<dbReference type="EMBL" id="HBEK01003604">
    <property type="protein sequence ID" value="CAD8391994.1"/>
    <property type="molecule type" value="Transcribed_RNA"/>
</dbReference>
<feature type="region of interest" description="Disordered" evidence="2">
    <location>
        <begin position="248"/>
        <end position="270"/>
    </location>
</feature>
<dbReference type="GO" id="GO:0006508">
    <property type="term" value="P:proteolysis"/>
    <property type="evidence" value="ECO:0007669"/>
    <property type="project" value="InterPro"/>
</dbReference>
<gene>
    <name evidence="5" type="ORF">RMAR0315_LOCUS1964</name>
    <name evidence="6" type="ORF">RMAR0315_LOCUS1969</name>
</gene>
<dbReference type="GO" id="GO:0004252">
    <property type="term" value="F:serine-type endopeptidase activity"/>
    <property type="evidence" value="ECO:0007669"/>
    <property type="project" value="InterPro"/>
</dbReference>
<keyword evidence="3" id="KW-0732">Signal</keyword>
<dbReference type="EMBL" id="HBEK01003593">
    <property type="protein sequence ID" value="CAD8391989.1"/>
    <property type="molecule type" value="Transcribed_RNA"/>
</dbReference>
<evidence type="ECO:0000256" key="2">
    <source>
        <dbReference type="SAM" id="MobiDB-lite"/>
    </source>
</evidence>
<feature type="compositionally biased region" description="Polar residues" evidence="2">
    <location>
        <begin position="259"/>
        <end position="270"/>
    </location>
</feature>
<dbReference type="Gene3D" id="2.40.10.10">
    <property type="entry name" value="Trypsin-like serine proteases"/>
    <property type="match status" value="1"/>
</dbReference>
<sequence length="270" mass="30024">MGTIVKLLLSLCTLVAWISESDAMDPTWTRARVDNGTGILVGSLDTGVHLSKSERLVRGKLSQSIREFPYLVGIFIKRKTGEDFFICTGSIVHERVVLTAAHCLHGNKDAAYLVCYGTDDLSDPTHRKCTGIVGRKVHEDFVDLDVDGPFDIALLKTKDRMRSKRAAIVKVDFRRRSSRGKRTGLMVGFGLNPKGWDGSLRYVKAKNKPMAQCDVFGNAKYFQCARPRGLNGLGGGMLGRQWFSIDRRTEEKPQAAQGGRSSQLFNRRTV</sequence>
<accession>A0A6T6KS45</accession>
<evidence type="ECO:0000259" key="4">
    <source>
        <dbReference type="PROSITE" id="PS50240"/>
    </source>
</evidence>
<keyword evidence="1" id="KW-1015">Disulfide bond</keyword>
<dbReference type="SMART" id="SM00020">
    <property type="entry name" value="Tryp_SPc"/>
    <property type="match status" value="1"/>
</dbReference>
<name>A0A6T6KS45_9RHOD</name>
<protein>
    <recommendedName>
        <fullName evidence="4">Peptidase S1 domain-containing protein</fullName>
    </recommendedName>
</protein>
<dbReference type="Pfam" id="PF00089">
    <property type="entry name" value="Trypsin"/>
    <property type="match status" value="1"/>
</dbReference>